<feature type="signal peptide" evidence="2">
    <location>
        <begin position="1"/>
        <end position="24"/>
    </location>
</feature>
<evidence type="ECO:0000313" key="5">
    <source>
        <dbReference type="Proteomes" id="UP001620626"/>
    </source>
</evidence>
<dbReference type="InterPro" id="IPR021109">
    <property type="entry name" value="Peptidase_aspartic_dom_sf"/>
</dbReference>
<dbReference type="AlphaFoldDB" id="A0ABD2ITB5"/>
<feature type="chain" id="PRO_5044875896" description="Peptidase A1 domain-containing protein" evidence="2">
    <location>
        <begin position="25"/>
        <end position="471"/>
    </location>
</feature>
<evidence type="ECO:0000313" key="4">
    <source>
        <dbReference type="EMBL" id="KAL3081362.1"/>
    </source>
</evidence>
<protein>
    <recommendedName>
        <fullName evidence="3">Peptidase A1 domain-containing protein</fullName>
    </recommendedName>
</protein>
<dbReference type="Pfam" id="PF00026">
    <property type="entry name" value="Asp"/>
    <property type="match status" value="1"/>
</dbReference>
<sequence length="471" mass="53089">MFPQTFPISLILAFCVVLIGETKGGGNDGISGKMEEDGKGILDIFKEKVGLNEKELAPGEVRNWMNSFLHAKIRYGQIQTAENGEQKREKRKTQEFNVIFDSVYNLAGRPMNFLLSKCPKKDAKKEKTACKRHKMEIYNQSARVETKSQGKVTTIDRVELDIKIVEDRMEYDGIVAENAKLMLLDGTNFKLFNPMLDSGAPGGPKMDGVFSLALGDKESPSGMEQLLEKKAEKIATVYMQPFGDLDFYSETTAKINIGEVNRSNCDFGEQPEWLNIVNDGPRKWKIGMHVNVKDEKDNVVAMPKQQVLISTMDSFIFAPKSVTEPLMKVLKLVADNRVFALGRSLGKSGLDPKDVLVECPEQEVMDKLPTFEFKFGTQIFTLTPKEYILKLKMPLNPFNDTHKIGVFNWCHPMIREKPKDGMYAKFVMPENNTDQWVFGQLFFNKACVAFKYGDTPQLALAPPKANANPSH</sequence>
<comment type="similarity">
    <text evidence="1">Belongs to the peptidase A1 family.</text>
</comment>
<keyword evidence="2" id="KW-0732">Signal</keyword>
<dbReference type="InterPro" id="IPR001461">
    <property type="entry name" value="Aspartic_peptidase_A1"/>
</dbReference>
<dbReference type="EMBL" id="JBICBT010001137">
    <property type="protein sequence ID" value="KAL3081362.1"/>
    <property type="molecule type" value="Genomic_DNA"/>
</dbReference>
<dbReference type="InterPro" id="IPR033121">
    <property type="entry name" value="PEPTIDASE_A1"/>
</dbReference>
<comment type="caution">
    <text evidence="4">The sequence shown here is derived from an EMBL/GenBank/DDBJ whole genome shotgun (WGS) entry which is preliminary data.</text>
</comment>
<proteinExistence type="inferred from homology"/>
<keyword evidence="5" id="KW-1185">Reference proteome</keyword>
<reference evidence="4 5" key="1">
    <citation type="submission" date="2024-10" db="EMBL/GenBank/DDBJ databases">
        <authorList>
            <person name="Kim D."/>
        </authorList>
    </citation>
    <scope>NUCLEOTIDE SEQUENCE [LARGE SCALE GENOMIC DNA]</scope>
    <source>
        <strain evidence="4">BH-2024</strain>
    </source>
</reference>
<evidence type="ECO:0000256" key="2">
    <source>
        <dbReference type="SAM" id="SignalP"/>
    </source>
</evidence>
<evidence type="ECO:0000256" key="1">
    <source>
        <dbReference type="ARBA" id="ARBA00007447"/>
    </source>
</evidence>
<feature type="domain" description="Peptidase A1" evidence="3">
    <location>
        <begin position="123"/>
        <end position="454"/>
    </location>
</feature>
<name>A0ABD2ITB5_9BILA</name>
<gene>
    <name evidence="4" type="ORF">niasHT_039839</name>
</gene>
<dbReference type="PANTHER" id="PTHR47966">
    <property type="entry name" value="BETA-SITE APP-CLEAVING ENZYME, ISOFORM A-RELATED"/>
    <property type="match status" value="1"/>
</dbReference>
<evidence type="ECO:0000259" key="3">
    <source>
        <dbReference type="Pfam" id="PF00026"/>
    </source>
</evidence>
<accession>A0ABD2ITB5</accession>
<dbReference type="SUPFAM" id="SSF50630">
    <property type="entry name" value="Acid proteases"/>
    <property type="match status" value="1"/>
</dbReference>
<dbReference type="Proteomes" id="UP001620626">
    <property type="component" value="Unassembled WGS sequence"/>
</dbReference>
<dbReference type="Gene3D" id="2.40.70.10">
    <property type="entry name" value="Acid Proteases"/>
    <property type="match status" value="2"/>
</dbReference>
<organism evidence="4 5">
    <name type="scientific">Heterodera trifolii</name>
    <dbReference type="NCBI Taxonomy" id="157864"/>
    <lineage>
        <taxon>Eukaryota</taxon>
        <taxon>Metazoa</taxon>
        <taxon>Ecdysozoa</taxon>
        <taxon>Nematoda</taxon>
        <taxon>Chromadorea</taxon>
        <taxon>Rhabditida</taxon>
        <taxon>Tylenchina</taxon>
        <taxon>Tylenchomorpha</taxon>
        <taxon>Tylenchoidea</taxon>
        <taxon>Heteroderidae</taxon>
        <taxon>Heteroderinae</taxon>
        <taxon>Heterodera</taxon>
    </lineage>
</organism>